<dbReference type="EMBL" id="KL197789">
    <property type="protein sequence ID" value="KDQ49338.1"/>
    <property type="molecule type" value="Genomic_DNA"/>
</dbReference>
<feature type="compositionally biased region" description="Acidic residues" evidence="1">
    <location>
        <begin position="84"/>
        <end position="94"/>
    </location>
</feature>
<dbReference type="OrthoDB" id="2686745at2759"/>
<sequence length="219" mass="24356">MPPSPSLPVNRPSLHTPDDSSPGHGHVPVLLTLRMTFPPESLPYAVAESAPLRVCPLSTPQTRKPLLVDQSDDIAETPATVDSSTDDSEEDSSDGTDVPVSSRRETPMRQILTMAARSNGPRIPKPSGEVTRLTRGGYSLRKVLGWDQSLYCKVQRFVKKLARKHLVLGRTLLMQSTTALTKVFDVAIERFEFLNLYEDGWVLSDFLRVYLSNAARQKR</sequence>
<evidence type="ECO:0000256" key="1">
    <source>
        <dbReference type="SAM" id="MobiDB-lite"/>
    </source>
</evidence>
<evidence type="ECO:0000313" key="2">
    <source>
        <dbReference type="EMBL" id="KDQ49338.1"/>
    </source>
</evidence>
<gene>
    <name evidence="2" type="ORF">JAAARDRAFT_51794</name>
</gene>
<evidence type="ECO:0000313" key="3">
    <source>
        <dbReference type="Proteomes" id="UP000027265"/>
    </source>
</evidence>
<dbReference type="AlphaFoldDB" id="A0A067P339"/>
<proteinExistence type="predicted"/>
<feature type="region of interest" description="Disordered" evidence="1">
    <location>
        <begin position="63"/>
        <end position="108"/>
    </location>
</feature>
<organism evidence="2 3">
    <name type="scientific">Jaapia argillacea MUCL 33604</name>
    <dbReference type="NCBI Taxonomy" id="933084"/>
    <lineage>
        <taxon>Eukaryota</taxon>
        <taxon>Fungi</taxon>
        <taxon>Dikarya</taxon>
        <taxon>Basidiomycota</taxon>
        <taxon>Agaricomycotina</taxon>
        <taxon>Agaricomycetes</taxon>
        <taxon>Agaricomycetidae</taxon>
        <taxon>Jaapiales</taxon>
        <taxon>Jaapiaceae</taxon>
        <taxon>Jaapia</taxon>
    </lineage>
</organism>
<dbReference type="InParanoid" id="A0A067P339"/>
<feature type="region of interest" description="Disordered" evidence="1">
    <location>
        <begin position="1"/>
        <end position="27"/>
    </location>
</feature>
<reference evidence="3" key="1">
    <citation type="journal article" date="2014" name="Proc. Natl. Acad. Sci. U.S.A.">
        <title>Extensive sampling of basidiomycete genomes demonstrates inadequacy of the white-rot/brown-rot paradigm for wood decay fungi.</title>
        <authorList>
            <person name="Riley R."/>
            <person name="Salamov A.A."/>
            <person name="Brown D.W."/>
            <person name="Nagy L.G."/>
            <person name="Floudas D."/>
            <person name="Held B.W."/>
            <person name="Levasseur A."/>
            <person name="Lombard V."/>
            <person name="Morin E."/>
            <person name="Otillar R."/>
            <person name="Lindquist E.A."/>
            <person name="Sun H."/>
            <person name="LaButti K.M."/>
            <person name="Schmutz J."/>
            <person name="Jabbour D."/>
            <person name="Luo H."/>
            <person name="Baker S.E."/>
            <person name="Pisabarro A.G."/>
            <person name="Walton J.D."/>
            <person name="Blanchette R.A."/>
            <person name="Henrissat B."/>
            <person name="Martin F."/>
            <person name="Cullen D."/>
            <person name="Hibbett D.S."/>
            <person name="Grigoriev I.V."/>
        </authorList>
    </citation>
    <scope>NUCLEOTIDE SEQUENCE [LARGE SCALE GENOMIC DNA]</scope>
    <source>
        <strain evidence="3">MUCL 33604</strain>
    </source>
</reference>
<dbReference type="Proteomes" id="UP000027265">
    <property type="component" value="Unassembled WGS sequence"/>
</dbReference>
<dbReference type="STRING" id="933084.A0A067P339"/>
<accession>A0A067P339</accession>
<protein>
    <submittedName>
        <fullName evidence="2">Uncharacterized protein</fullName>
    </submittedName>
</protein>
<keyword evidence="3" id="KW-1185">Reference proteome</keyword>
<dbReference type="HOGENOM" id="CLU_1261684_0_0_1"/>
<name>A0A067P339_9AGAM</name>